<sequence>MGLEEGAVVALGLLQQPHPLGQEAHPVGCAAVARGGEVLQGEPVDLLAVALEGAGVGLAGSKQVAVERPHQAQVVQRGGVGAGAQAQRLQARLQRAGPVALEVEGPAQVGPGHAAAGQQLEGPREGPGGLVGPALVEGGEGALFPAVGDLGGVLAEPPGRRPPGGVLERLQHHHGGDALEGVALRELAGLGQGQRLAALLEVEHRPVGRQGLPRVERGPELDERLGQGLEAPLQLPALGERQRRLVLGFGRGEAGHALELPLGQPGEVGLLARVGPEGPRLEPQAGAQPAQGQQRLGEAGPGHLLGRGEEEHQLAPLPPPARQHPAGAGALERQPRPARGVQAAGHPLVAALPGQVREQHGRQRGRRHPQALGEGLGGGVPARPLERQHQPLRPRRGPPHQDQQPQGQTARHGPMLIPRAANTVTEVPPPRFSR</sequence>
<reference evidence="2 3" key="1">
    <citation type="submission" date="2018-08" db="EMBL/GenBank/DDBJ databases">
        <title>Meiothermus terrae DSM 26712 genome sequencing project.</title>
        <authorList>
            <person name="Da Costa M.S."/>
            <person name="Albuquerque L."/>
            <person name="Raposo P."/>
            <person name="Froufe H.J.C."/>
            <person name="Barroso C.S."/>
            <person name="Egas C."/>
        </authorList>
    </citation>
    <scope>NUCLEOTIDE SEQUENCE [LARGE SCALE GENOMIC DNA]</scope>
    <source>
        <strain evidence="2 3">DSM 26712</strain>
    </source>
</reference>
<dbReference type="Proteomes" id="UP000265715">
    <property type="component" value="Unassembled WGS sequence"/>
</dbReference>
<accession>A0A399EKS7</accession>
<protein>
    <submittedName>
        <fullName evidence="2">Uncharacterized protein</fullName>
    </submittedName>
</protein>
<name>A0A399EKS7_9DEIN</name>
<proteinExistence type="predicted"/>
<dbReference type="AlphaFoldDB" id="A0A399EKS7"/>
<gene>
    <name evidence="2" type="ORF">Mterra_01780</name>
</gene>
<keyword evidence="3" id="KW-1185">Reference proteome</keyword>
<feature type="region of interest" description="Disordered" evidence="1">
    <location>
        <begin position="105"/>
        <end position="124"/>
    </location>
</feature>
<evidence type="ECO:0000313" key="3">
    <source>
        <dbReference type="Proteomes" id="UP000265715"/>
    </source>
</evidence>
<organism evidence="2 3">
    <name type="scientific">Calidithermus terrae</name>
    <dbReference type="NCBI Taxonomy" id="1408545"/>
    <lineage>
        <taxon>Bacteria</taxon>
        <taxon>Thermotogati</taxon>
        <taxon>Deinococcota</taxon>
        <taxon>Deinococci</taxon>
        <taxon>Thermales</taxon>
        <taxon>Thermaceae</taxon>
        <taxon>Calidithermus</taxon>
    </lineage>
</organism>
<comment type="caution">
    <text evidence="2">The sequence shown here is derived from an EMBL/GenBank/DDBJ whole genome shotgun (WGS) entry which is preliminary data.</text>
</comment>
<evidence type="ECO:0000313" key="2">
    <source>
        <dbReference type="EMBL" id="RIH85207.1"/>
    </source>
</evidence>
<feature type="compositionally biased region" description="Low complexity" evidence="1">
    <location>
        <begin position="283"/>
        <end position="294"/>
    </location>
</feature>
<dbReference type="EMBL" id="QXDL01000062">
    <property type="protein sequence ID" value="RIH85207.1"/>
    <property type="molecule type" value="Genomic_DNA"/>
</dbReference>
<evidence type="ECO:0000256" key="1">
    <source>
        <dbReference type="SAM" id="MobiDB-lite"/>
    </source>
</evidence>
<feature type="region of interest" description="Disordered" evidence="1">
    <location>
        <begin position="274"/>
        <end position="434"/>
    </location>
</feature>